<protein>
    <recommendedName>
        <fullName evidence="4">Cullin family profile domain-containing protein</fullName>
    </recommendedName>
</protein>
<evidence type="ECO:0000259" key="4">
    <source>
        <dbReference type="PROSITE" id="PS50069"/>
    </source>
</evidence>
<dbReference type="InterPro" id="IPR016158">
    <property type="entry name" value="Cullin_homology"/>
</dbReference>
<feature type="compositionally biased region" description="Basic and acidic residues" evidence="2">
    <location>
        <begin position="360"/>
        <end position="371"/>
    </location>
</feature>
<feature type="region of interest" description="Disordered" evidence="2">
    <location>
        <begin position="352"/>
        <end position="488"/>
    </location>
</feature>
<gene>
    <name evidence="5" type="ORF">BB559_000629</name>
</gene>
<evidence type="ECO:0000256" key="3">
    <source>
        <dbReference type="SAM" id="Phobius"/>
    </source>
</evidence>
<keyword evidence="3" id="KW-1133">Transmembrane helix</keyword>
<dbReference type="EMBL" id="MBFT01000032">
    <property type="protein sequence ID" value="PVU99522.1"/>
    <property type="molecule type" value="Genomic_DNA"/>
</dbReference>
<organism evidence="5 6">
    <name type="scientific">Furculomyces boomerangus</name>
    <dbReference type="NCBI Taxonomy" id="61424"/>
    <lineage>
        <taxon>Eukaryota</taxon>
        <taxon>Fungi</taxon>
        <taxon>Fungi incertae sedis</taxon>
        <taxon>Zoopagomycota</taxon>
        <taxon>Kickxellomycotina</taxon>
        <taxon>Harpellomycetes</taxon>
        <taxon>Harpellales</taxon>
        <taxon>Harpellaceae</taxon>
        <taxon>Furculomyces</taxon>
    </lineage>
</organism>
<feature type="region of interest" description="Disordered" evidence="2">
    <location>
        <begin position="502"/>
        <end position="565"/>
    </location>
</feature>
<feature type="transmembrane region" description="Helical" evidence="3">
    <location>
        <begin position="747"/>
        <end position="775"/>
    </location>
</feature>
<accession>A0A2T9Z4L3</accession>
<feature type="compositionally biased region" description="Polar residues" evidence="2">
    <location>
        <begin position="466"/>
        <end position="475"/>
    </location>
</feature>
<feature type="compositionally biased region" description="Basic and acidic residues" evidence="2">
    <location>
        <begin position="401"/>
        <end position="412"/>
    </location>
</feature>
<feature type="domain" description="Cullin family profile" evidence="4">
    <location>
        <begin position="174"/>
        <end position="288"/>
    </location>
</feature>
<feature type="compositionally biased region" description="Polar residues" evidence="2">
    <location>
        <begin position="383"/>
        <end position="400"/>
    </location>
</feature>
<reference evidence="5 6" key="1">
    <citation type="journal article" date="2018" name="MBio">
        <title>Comparative Genomics Reveals the Core Gene Toolbox for the Fungus-Insect Symbiosis.</title>
        <authorList>
            <person name="Wang Y."/>
            <person name="Stata M."/>
            <person name="Wang W."/>
            <person name="Stajich J.E."/>
            <person name="White M.M."/>
            <person name="Moncalvo J.M."/>
        </authorList>
    </citation>
    <scope>NUCLEOTIDE SEQUENCE [LARGE SCALE GENOMIC DNA]</scope>
    <source>
        <strain evidence="5 6">AUS-77-4</strain>
    </source>
</reference>
<feature type="compositionally biased region" description="Polar residues" evidence="2">
    <location>
        <begin position="429"/>
        <end position="441"/>
    </location>
</feature>
<dbReference type="Proteomes" id="UP000245699">
    <property type="component" value="Unassembled WGS sequence"/>
</dbReference>
<proteinExistence type="inferred from homology"/>
<evidence type="ECO:0000313" key="5">
    <source>
        <dbReference type="EMBL" id="PVU99522.1"/>
    </source>
</evidence>
<dbReference type="PROSITE" id="PS50069">
    <property type="entry name" value="CULLIN_2"/>
    <property type="match status" value="1"/>
</dbReference>
<feature type="region of interest" description="Disordered" evidence="2">
    <location>
        <begin position="104"/>
        <end position="134"/>
    </location>
</feature>
<sequence>MYNNKHDTLYNGDGLYEKIKIMNSRESRVVSIQPNEPMSMRVPSKYFGRTTSKRKQPRRAAPVNNEYYTNLYDLEEEPHNMKDLTENLNTSPTYNNFELHTLSSKSSKNSTNENQVLEHKSVLSKNLNSKPSRERMLNQEHKANLNNEFKKDKVHNGNQRVYNQKQTPTYLNKQKKDLYTTYEDEDLYAKEINEDISTPNKSNKTPLSYDEIIIQNESSNKTLPKKKTFQLYNRKHELDRSNNDSNIQSDNENSVYNKLTTTKEVSFEEKYNDLTKDTNLSLENQNEFTKAKPLNRNNVDDNRYVNLHTDRMINSDDTKLAMNYSENNAHDLNQDPRGKTKNHNEILVNNINLNANQIEPDNRNHKKDTSTKQKILFPGNLTGGYSNVNPKLNPDQNFNSKDPRNLRIDPNHRNRNIQRNQAGDDRRINNPQVRKNYNTSNRDPRCPADPLNNYNPPRPQMNPNNRSHTSPYNQHENQRGMMNSRPYDTKTRNRIDILSVRPENPPMVNRRDIRDPHNQDYFDKNKAYRPMHNNPPNKNERNIYSPGFSPSNQNLSPSRNPGFVNERAYPDSPLNDYDLSEHQTSFRSANPRPINTSSKYPNYESYSPENNRAQNMYPQYGGSNSKGHVYKPIPDDGFYNSIQRPQNSITPNQMGGRRYADTNPEYNTRFQETSSNFNGSVTSINYSPKTKLGNSSNSNDTFVNSEPVIEYKSPSNPNFTPGSRMQNIQLRNGGAEKTRARKKRNKFICFFCPTWLGLIIWILILGGAGFAGYYFRAQIVDLFNKITKKA</sequence>
<feature type="compositionally biased region" description="Polar residues" evidence="2">
    <location>
        <begin position="548"/>
        <end position="559"/>
    </location>
</feature>
<keyword evidence="3" id="KW-0812">Transmembrane</keyword>
<keyword evidence="6" id="KW-1185">Reference proteome</keyword>
<dbReference type="AlphaFoldDB" id="A0A2T9Z4L3"/>
<evidence type="ECO:0000256" key="2">
    <source>
        <dbReference type="SAM" id="MobiDB-lite"/>
    </source>
</evidence>
<evidence type="ECO:0000313" key="6">
    <source>
        <dbReference type="Proteomes" id="UP000245699"/>
    </source>
</evidence>
<name>A0A2T9Z4L3_9FUNG</name>
<dbReference type="OrthoDB" id="10366181at2759"/>
<feature type="region of interest" description="Disordered" evidence="2">
    <location>
        <begin position="583"/>
        <end position="610"/>
    </location>
</feature>
<keyword evidence="3" id="KW-0472">Membrane</keyword>
<comment type="caution">
    <text evidence="5">The sequence shown here is derived from an EMBL/GenBank/DDBJ whole genome shotgun (WGS) entry which is preliminary data.</text>
</comment>
<comment type="similarity">
    <text evidence="1">Belongs to the cullin family.</text>
</comment>
<feature type="compositionally biased region" description="Basic and acidic residues" evidence="2">
    <location>
        <begin position="509"/>
        <end position="526"/>
    </location>
</feature>
<evidence type="ECO:0000256" key="1">
    <source>
        <dbReference type="PROSITE-ProRule" id="PRU00330"/>
    </source>
</evidence>